<feature type="repeat" description="TPR" evidence="1">
    <location>
        <begin position="140"/>
        <end position="173"/>
    </location>
</feature>
<evidence type="ECO:0000256" key="1">
    <source>
        <dbReference type="PROSITE-ProRule" id="PRU00339"/>
    </source>
</evidence>
<organism evidence="2 3">
    <name type="scientific">Chromobacterium subtsugae</name>
    <dbReference type="NCBI Taxonomy" id="251747"/>
    <lineage>
        <taxon>Bacteria</taxon>
        <taxon>Pseudomonadati</taxon>
        <taxon>Pseudomonadota</taxon>
        <taxon>Betaproteobacteria</taxon>
        <taxon>Neisseriales</taxon>
        <taxon>Chromobacteriaceae</taxon>
        <taxon>Chromobacterium</taxon>
    </lineage>
</organism>
<evidence type="ECO:0000313" key="2">
    <source>
        <dbReference type="EMBL" id="MBW8289954.1"/>
    </source>
</evidence>
<dbReference type="Proteomes" id="UP000711178">
    <property type="component" value="Unassembled WGS sequence"/>
</dbReference>
<dbReference type="RefSeq" id="WP_043577067.1">
    <property type="nucleotide sequence ID" value="NZ_CP142381.1"/>
</dbReference>
<dbReference type="SMART" id="SM00028">
    <property type="entry name" value="TPR"/>
    <property type="match status" value="8"/>
</dbReference>
<dbReference type="GeneID" id="89684323"/>
<name>A0ABS7FIP8_9NEIS</name>
<dbReference type="Gene3D" id="1.25.40.10">
    <property type="entry name" value="Tetratricopeptide repeat domain"/>
    <property type="match status" value="4"/>
</dbReference>
<dbReference type="PROSITE" id="PS50293">
    <property type="entry name" value="TPR_REGION"/>
    <property type="match status" value="1"/>
</dbReference>
<accession>A0ABS7FIP8</accession>
<dbReference type="SUPFAM" id="SSF53756">
    <property type="entry name" value="UDP-Glycosyltransferase/glycogen phosphorylase"/>
    <property type="match status" value="1"/>
</dbReference>
<feature type="repeat" description="TPR" evidence="1">
    <location>
        <begin position="174"/>
        <end position="207"/>
    </location>
</feature>
<proteinExistence type="predicted"/>
<dbReference type="InterPro" id="IPR011990">
    <property type="entry name" value="TPR-like_helical_dom_sf"/>
</dbReference>
<sequence length="608" mass="66757">MPPLSADTLRAARLLAEGELAAALQAAQQGLQAEPANAPLWNLLGVCAVRLDQPQLAEQCWRQALQHDAATPDAHYNLGCLQAERGHAAEAEAHYRAELARDAGHASSLGNLGTLLLEQGRAAEAEACFRQALALRPQSALAHYNLGRLLRQLERREEAADYLRRGLALEPDDAEAQQLLGQLLVELGRADEAEALLRAALRRQPNHVAALNNLGLLLMERRRWAEAEDCLRRAHALQPDAVLGNLAALLSATSRPAEAEALLRAALLAAPGNVDWLCLLGVAQLEQGRGAEAERAWRSGLALSPRHRRLRQNLGYLQLARGEYQAGWRNHEARLQSGHYPQPGSPRWQGEALAGRHLLLVFEQGYGDAIQFFRYLPLLRQLGPARLTLMCREALLPLFAAQGLADACLPIRRVNPDFPPHDCHVFSMSLPGLLQAEPLSLPSYLRADPALAEDWGRRLPRGGRRIGLLWRGHAAHPFDHCRSLPGPERLEALCRRDAVWISVQPDPTPEEKEWAGRHGALELGSGLSDFAASAALLTQLDLLIAVDTAMAHLAGALGVPCRLLLSCEHTDWRWGEQGDATPWYPSLRLVRQRRGEDWAAAIARLDVG</sequence>
<keyword evidence="3" id="KW-1185">Reference proteome</keyword>
<dbReference type="PANTHER" id="PTHR44809:SF1">
    <property type="entry name" value="PROTEIN O-MANNOSYL-TRANSFERASE TMTC1"/>
    <property type="match status" value="1"/>
</dbReference>
<comment type="caution">
    <text evidence="2">The sequence shown here is derived from an EMBL/GenBank/DDBJ whole genome shotgun (WGS) entry which is preliminary data.</text>
</comment>
<dbReference type="Gene3D" id="3.40.50.2000">
    <property type="entry name" value="Glycogen Phosphorylase B"/>
    <property type="match status" value="1"/>
</dbReference>
<dbReference type="EMBL" id="JAHDTB010000027">
    <property type="protein sequence ID" value="MBW8289954.1"/>
    <property type="molecule type" value="Genomic_DNA"/>
</dbReference>
<dbReference type="InterPro" id="IPR052943">
    <property type="entry name" value="TMTC_O-mannosyl-trnsfr"/>
</dbReference>
<dbReference type="InterPro" id="IPR019734">
    <property type="entry name" value="TPR_rpt"/>
</dbReference>
<feature type="repeat" description="TPR" evidence="1">
    <location>
        <begin position="106"/>
        <end position="139"/>
    </location>
</feature>
<dbReference type="PROSITE" id="PS50005">
    <property type="entry name" value="TPR"/>
    <property type="match status" value="4"/>
</dbReference>
<keyword evidence="1" id="KW-0802">TPR repeat</keyword>
<gene>
    <name evidence="2" type="ORF">KIF53_20145</name>
</gene>
<protein>
    <submittedName>
        <fullName evidence="2">Tetratricopeptide repeat protein</fullName>
    </submittedName>
</protein>
<dbReference type="SUPFAM" id="SSF48452">
    <property type="entry name" value="TPR-like"/>
    <property type="match status" value="2"/>
</dbReference>
<feature type="repeat" description="TPR" evidence="1">
    <location>
        <begin position="208"/>
        <end position="241"/>
    </location>
</feature>
<reference evidence="2 3" key="1">
    <citation type="submission" date="2021-05" db="EMBL/GenBank/DDBJ databases">
        <title>Draft Whole Genome Sequencing Of Biosensor Chromobacterium violaceum Strain CV026 Reveals A Regulatory RNA In Chromobacterium violaceum Phenotype Regulatory Network.</title>
        <authorList>
            <person name="Hong K.W."/>
            <person name="Chan K.G."/>
            <person name="Chang C.-Y."/>
        </authorList>
    </citation>
    <scope>NUCLEOTIDE SEQUENCE [LARGE SCALE GENOMIC DNA]</scope>
    <source>
        <strain evidence="2 3">ATCC 31532</strain>
    </source>
</reference>
<dbReference type="Pfam" id="PF13432">
    <property type="entry name" value="TPR_16"/>
    <property type="match status" value="4"/>
</dbReference>
<dbReference type="PANTHER" id="PTHR44809">
    <property type="match status" value="1"/>
</dbReference>
<evidence type="ECO:0000313" key="3">
    <source>
        <dbReference type="Proteomes" id="UP000711178"/>
    </source>
</evidence>